<protein>
    <submittedName>
        <fullName evidence="3">AMP deaminase 2</fullName>
    </submittedName>
</protein>
<dbReference type="GO" id="GO:0046033">
    <property type="term" value="P:AMP metabolic process"/>
    <property type="evidence" value="ECO:0007669"/>
    <property type="project" value="TreeGrafter"/>
</dbReference>
<keyword evidence="4" id="KW-1185">Reference proteome</keyword>
<dbReference type="PANTHER" id="PTHR11359">
    <property type="entry name" value="AMP DEAMINASE"/>
    <property type="match status" value="1"/>
</dbReference>
<dbReference type="Gene3D" id="3.20.20.140">
    <property type="entry name" value="Metal-dependent hydrolases"/>
    <property type="match status" value="1"/>
</dbReference>
<proteinExistence type="inferred from homology"/>
<evidence type="ECO:0000313" key="4">
    <source>
        <dbReference type="Proteomes" id="UP000230066"/>
    </source>
</evidence>
<comment type="similarity">
    <text evidence="1">Belongs to the metallo-dependent hydrolases superfamily. Adenosine and AMP deaminases family.</text>
</comment>
<dbReference type="GO" id="GO:0005829">
    <property type="term" value="C:cytosol"/>
    <property type="evidence" value="ECO:0007669"/>
    <property type="project" value="TreeGrafter"/>
</dbReference>
<evidence type="ECO:0000313" key="3">
    <source>
        <dbReference type="EMBL" id="THD21607.1"/>
    </source>
</evidence>
<comment type="caution">
    <text evidence="3">The sequence shown here is derived from an EMBL/GenBank/DDBJ whole genome shotgun (WGS) entry which is preliminary data.</text>
</comment>
<name>A0A4E0RLA2_FASHE</name>
<dbReference type="Pfam" id="PF19326">
    <property type="entry name" value="AMP_deaminase"/>
    <property type="match status" value="1"/>
</dbReference>
<sequence length="554" mass="61730">MDSPRRGLPGIIYHYDLMDSQLVELAENIKQRGRDGAYPLFKETGSEFVMPKFPIERKEMESHILELRMLKPTTSASEESRTAYLKSAEQYDSTNSLNIASSTMEGSEAKNIHEGSLLNGQYREPDGECELIPDNSKTFNEREPIKVSVSLPTCDVPSVFLPGSLKRTSGLGNFVRGGTMPKELKETSGESSVTKPSSGELDSEALTSSIWRLINVSASAGASGETAQVVTGPNTICPQMAEIDPLLSEEESAVEANIESAAVEFQRVQICGEDTLDVPVDELHTAAEALIQALLLRQKYMTFSSQHFHRTPGRYLGILSSGSLKLLDSQEKLFKTVLSPTFDHPINPPGTTGDPFALTYWPDQLQVKLEFRKGVMHVLLDSDDPNSQSLNGLGEPLEFVVPSLTAFFNDYEVIRSFVADGPLKSFCYRRLTYLGSKFLLHTLLNESRESLEQKRVSHRDFYNIRKVDTHLHAASCMNQKHLLRFIKKTIRTKADVLVCEDHVTKKPMTLQELIDKIGVTAYDLNIDNLDMHASAHNAFSSLLFDGFNVKDTRV</sequence>
<gene>
    <name evidence="3" type="ORF">D915_005154</name>
</gene>
<dbReference type="GO" id="GO:0032264">
    <property type="term" value="P:IMP salvage"/>
    <property type="evidence" value="ECO:0007669"/>
    <property type="project" value="InterPro"/>
</dbReference>
<dbReference type="SUPFAM" id="SSF51556">
    <property type="entry name" value="Metallo-dependent hydrolases"/>
    <property type="match status" value="1"/>
</dbReference>
<reference evidence="3" key="1">
    <citation type="submission" date="2019-03" db="EMBL/GenBank/DDBJ databases">
        <title>Improved annotation for the trematode Fasciola hepatica.</title>
        <authorList>
            <person name="Choi Y.-J."/>
            <person name="Martin J."/>
            <person name="Mitreva M."/>
        </authorList>
    </citation>
    <scope>NUCLEOTIDE SEQUENCE [LARGE SCALE GENOMIC DNA]</scope>
</reference>
<dbReference type="GO" id="GO:0003876">
    <property type="term" value="F:AMP deaminase activity"/>
    <property type="evidence" value="ECO:0007669"/>
    <property type="project" value="InterPro"/>
</dbReference>
<dbReference type="InterPro" id="IPR006329">
    <property type="entry name" value="AMPD"/>
</dbReference>
<evidence type="ECO:0000256" key="1">
    <source>
        <dbReference type="ARBA" id="ARBA00006676"/>
    </source>
</evidence>
<accession>A0A4E0RLA2</accession>
<dbReference type="Proteomes" id="UP000230066">
    <property type="component" value="Unassembled WGS sequence"/>
</dbReference>
<dbReference type="InterPro" id="IPR032466">
    <property type="entry name" value="Metal_Hydrolase"/>
</dbReference>
<evidence type="ECO:0000256" key="2">
    <source>
        <dbReference type="SAM" id="MobiDB-lite"/>
    </source>
</evidence>
<dbReference type="AlphaFoldDB" id="A0A4E0RLA2"/>
<dbReference type="PANTHER" id="PTHR11359:SF0">
    <property type="entry name" value="AMP DEAMINASE"/>
    <property type="match status" value="1"/>
</dbReference>
<dbReference type="EMBL" id="JXXN02003398">
    <property type="protein sequence ID" value="THD21607.1"/>
    <property type="molecule type" value="Genomic_DNA"/>
</dbReference>
<organism evidence="3 4">
    <name type="scientific">Fasciola hepatica</name>
    <name type="common">Liver fluke</name>
    <dbReference type="NCBI Taxonomy" id="6192"/>
    <lineage>
        <taxon>Eukaryota</taxon>
        <taxon>Metazoa</taxon>
        <taxon>Spiralia</taxon>
        <taxon>Lophotrochozoa</taxon>
        <taxon>Platyhelminthes</taxon>
        <taxon>Trematoda</taxon>
        <taxon>Digenea</taxon>
        <taxon>Plagiorchiida</taxon>
        <taxon>Echinostomata</taxon>
        <taxon>Echinostomatoidea</taxon>
        <taxon>Fasciolidae</taxon>
        <taxon>Fasciola</taxon>
    </lineage>
</organism>
<feature type="region of interest" description="Disordered" evidence="2">
    <location>
        <begin position="172"/>
        <end position="201"/>
    </location>
</feature>